<sequence>MSNICDADLQYLKPGKRVVLKSFKGSLAVPQDVKPEENYWKLIGSKAVVEQTNNTDSVLIKFERDFSDLGLATANALWILISDLKFICRY</sequence>
<name>A0ABQ3AS05_9GAMM</name>
<gene>
    <name evidence="1" type="ORF">GCM10011613_04100</name>
</gene>
<evidence type="ECO:0000313" key="2">
    <source>
        <dbReference type="Proteomes" id="UP000619761"/>
    </source>
</evidence>
<evidence type="ECO:0000313" key="1">
    <source>
        <dbReference type="EMBL" id="GGY63569.1"/>
    </source>
</evidence>
<reference evidence="2" key="1">
    <citation type="journal article" date="2019" name="Int. J. Syst. Evol. Microbiol.">
        <title>The Global Catalogue of Microorganisms (GCM) 10K type strain sequencing project: providing services to taxonomists for standard genome sequencing and annotation.</title>
        <authorList>
            <consortium name="The Broad Institute Genomics Platform"/>
            <consortium name="The Broad Institute Genome Sequencing Center for Infectious Disease"/>
            <person name="Wu L."/>
            <person name="Ma J."/>
        </authorList>
    </citation>
    <scope>NUCLEOTIDE SEQUENCE [LARGE SCALE GENOMIC DNA]</scope>
    <source>
        <strain evidence="2">KCTC 32239</strain>
    </source>
</reference>
<keyword evidence="2" id="KW-1185">Reference proteome</keyword>
<comment type="caution">
    <text evidence="1">The sequence shown here is derived from an EMBL/GenBank/DDBJ whole genome shotgun (WGS) entry which is preliminary data.</text>
</comment>
<dbReference type="RefSeq" id="WP_189415616.1">
    <property type="nucleotide sequence ID" value="NZ_BMYZ01000001.1"/>
</dbReference>
<dbReference type="EMBL" id="BMYZ01000001">
    <property type="protein sequence ID" value="GGY63569.1"/>
    <property type="molecule type" value="Genomic_DNA"/>
</dbReference>
<proteinExistence type="predicted"/>
<organism evidence="1 2">
    <name type="scientific">Cellvibrio zantedeschiae</name>
    <dbReference type="NCBI Taxonomy" id="1237077"/>
    <lineage>
        <taxon>Bacteria</taxon>
        <taxon>Pseudomonadati</taxon>
        <taxon>Pseudomonadota</taxon>
        <taxon>Gammaproteobacteria</taxon>
        <taxon>Cellvibrionales</taxon>
        <taxon>Cellvibrionaceae</taxon>
        <taxon>Cellvibrio</taxon>
    </lineage>
</organism>
<dbReference type="Proteomes" id="UP000619761">
    <property type="component" value="Unassembled WGS sequence"/>
</dbReference>
<accession>A0ABQ3AS05</accession>
<protein>
    <submittedName>
        <fullName evidence="1">Uncharacterized protein</fullName>
    </submittedName>
</protein>